<keyword evidence="3" id="KW-1185">Reference proteome</keyword>
<evidence type="ECO:0000256" key="1">
    <source>
        <dbReference type="SAM" id="Phobius"/>
    </source>
</evidence>
<dbReference type="AlphaFoldDB" id="A0AA88DLM5"/>
<feature type="transmembrane region" description="Helical" evidence="1">
    <location>
        <begin position="39"/>
        <end position="62"/>
    </location>
</feature>
<dbReference type="PANTHER" id="PTHR37760">
    <property type="entry name" value="CHAPERONE"/>
    <property type="match status" value="1"/>
</dbReference>
<keyword evidence="1" id="KW-0472">Membrane</keyword>
<keyword evidence="1" id="KW-0812">Transmembrane</keyword>
<keyword evidence="1" id="KW-1133">Transmembrane helix</keyword>
<gene>
    <name evidence="2" type="ORF">TIFTF001_026662</name>
</gene>
<dbReference type="Proteomes" id="UP001187192">
    <property type="component" value="Unassembled WGS sequence"/>
</dbReference>
<organism evidence="2 3">
    <name type="scientific">Ficus carica</name>
    <name type="common">Common fig</name>
    <dbReference type="NCBI Taxonomy" id="3494"/>
    <lineage>
        <taxon>Eukaryota</taxon>
        <taxon>Viridiplantae</taxon>
        <taxon>Streptophyta</taxon>
        <taxon>Embryophyta</taxon>
        <taxon>Tracheophyta</taxon>
        <taxon>Spermatophyta</taxon>
        <taxon>Magnoliopsida</taxon>
        <taxon>eudicotyledons</taxon>
        <taxon>Gunneridae</taxon>
        <taxon>Pentapetalae</taxon>
        <taxon>rosids</taxon>
        <taxon>fabids</taxon>
        <taxon>Rosales</taxon>
        <taxon>Moraceae</taxon>
        <taxon>Ficeae</taxon>
        <taxon>Ficus</taxon>
    </lineage>
</organism>
<feature type="transmembrane region" description="Helical" evidence="1">
    <location>
        <begin position="6"/>
        <end position="27"/>
    </location>
</feature>
<evidence type="ECO:0000313" key="3">
    <source>
        <dbReference type="Proteomes" id="UP001187192"/>
    </source>
</evidence>
<proteinExistence type="predicted"/>
<protein>
    <submittedName>
        <fullName evidence="2">Uncharacterized protein</fullName>
    </submittedName>
</protein>
<dbReference type="Gramene" id="FCD_00028101-RA">
    <property type="protein sequence ID" value="FCD_00028101-RA:cds"/>
    <property type="gene ID" value="FCD_00028101"/>
</dbReference>
<sequence>MENITASEIAGFGVGTLLLCATIAAPRVDSFISASQRRFLFSSLPFFCFLLFFTFHCISISFPTS</sequence>
<accession>A0AA88DLM5</accession>
<evidence type="ECO:0000313" key="2">
    <source>
        <dbReference type="EMBL" id="GMN57553.1"/>
    </source>
</evidence>
<dbReference type="PANTHER" id="PTHR37760:SF1">
    <property type="entry name" value="CHAPERONE"/>
    <property type="match status" value="1"/>
</dbReference>
<dbReference type="EMBL" id="BTGU01000071">
    <property type="protein sequence ID" value="GMN57553.1"/>
    <property type="molecule type" value="Genomic_DNA"/>
</dbReference>
<comment type="caution">
    <text evidence="2">The sequence shown here is derived from an EMBL/GenBank/DDBJ whole genome shotgun (WGS) entry which is preliminary data.</text>
</comment>
<reference evidence="2" key="1">
    <citation type="submission" date="2023-07" db="EMBL/GenBank/DDBJ databases">
        <title>draft genome sequence of fig (Ficus carica).</title>
        <authorList>
            <person name="Takahashi T."/>
            <person name="Nishimura K."/>
        </authorList>
    </citation>
    <scope>NUCLEOTIDE SEQUENCE</scope>
</reference>
<name>A0AA88DLM5_FICCA</name>